<dbReference type="GO" id="GO:0004821">
    <property type="term" value="F:histidine-tRNA ligase activity"/>
    <property type="evidence" value="ECO:0007669"/>
    <property type="project" value="TreeGrafter"/>
</dbReference>
<keyword evidence="12" id="KW-0328">Glycosyltransferase</keyword>
<dbReference type="EMBL" id="WAGX01000004">
    <property type="protein sequence ID" value="KAB1439555.1"/>
    <property type="molecule type" value="Genomic_DNA"/>
</dbReference>
<dbReference type="GO" id="GO:0000105">
    <property type="term" value="P:L-histidine biosynthetic process"/>
    <property type="evidence" value="ECO:0007669"/>
    <property type="project" value="UniProtKB-UniRule"/>
</dbReference>
<dbReference type="Gene3D" id="3.30.930.10">
    <property type="entry name" value="Bira Bifunctional Protein, Domain 2"/>
    <property type="match status" value="1"/>
</dbReference>
<protein>
    <recommendedName>
        <fullName evidence="4 9">ATP phosphoribosyltransferase regulatory subunit</fullName>
    </recommendedName>
</protein>
<dbReference type="OrthoDB" id="9800814at2"/>
<feature type="binding site" evidence="10">
    <location>
        <position position="128"/>
    </location>
    <ligand>
        <name>L-histidine</name>
        <dbReference type="ChEBI" id="CHEBI:57595"/>
    </ligand>
</feature>
<dbReference type="Pfam" id="PF13393">
    <property type="entry name" value="tRNA-synt_His"/>
    <property type="match status" value="1"/>
</dbReference>
<name>A0A7V7QLV5_9FIRM</name>
<dbReference type="HAMAP" id="MF_00125">
    <property type="entry name" value="HisZ"/>
    <property type="match status" value="1"/>
</dbReference>
<dbReference type="PANTHER" id="PTHR43707">
    <property type="entry name" value="HISTIDYL-TRNA SYNTHETASE"/>
    <property type="match status" value="1"/>
</dbReference>
<dbReference type="PIRSF" id="PIRSF001549">
    <property type="entry name" value="His-tRNA_synth"/>
    <property type="match status" value="1"/>
</dbReference>
<dbReference type="NCBIfam" id="TIGR00443">
    <property type="entry name" value="hisZ_biosyn_reg"/>
    <property type="match status" value="1"/>
</dbReference>
<dbReference type="GO" id="GO:0005737">
    <property type="term" value="C:cytoplasm"/>
    <property type="evidence" value="ECO:0007669"/>
    <property type="project" value="UniProtKB-SubCell"/>
</dbReference>
<keyword evidence="5 9" id="KW-0963">Cytoplasm</keyword>
<evidence type="ECO:0000256" key="6">
    <source>
        <dbReference type="ARBA" id="ARBA00022605"/>
    </source>
</evidence>
<dbReference type="CDD" id="cd00773">
    <property type="entry name" value="HisRS-like_core"/>
    <property type="match status" value="1"/>
</dbReference>
<keyword evidence="7 9" id="KW-0368">Histidine biosynthesis</keyword>
<comment type="miscellaneous">
    <text evidence="9">This function is generally fulfilled by the C-terminal part of HisG, which is missing in some bacteria such as this one.</text>
</comment>
<dbReference type="InterPro" id="IPR006195">
    <property type="entry name" value="aa-tRNA-synth_II"/>
</dbReference>
<dbReference type="PROSITE" id="PS50862">
    <property type="entry name" value="AA_TRNA_LIGASE_II"/>
    <property type="match status" value="1"/>
</dbReference>
<evidence type="ECO:0000256" key="4">
    <source>
        <dbReference type="ARBA" id="ARBA00020397"/>
    </source>
</evidence>
<dbReference type="InterPro" id="IPR004516">
    <property type="entry name" value="HisRS/HisZ"/>
</dbReference>
<comment type="caution">
    <text evidence="12">The sequence shown here is derived from an EMBL/GenBank/DDBJ whole genome shotgun (WGS) entry which is preliminary data.</text>
</comment>
<evidence type="ECO:0000259" key="11">
    <source>
        <dbReference type="PROSITE" id="PS50862"/>
    </source>
</evidence>
<reference evidence="12 13" key="2">
    <citation type="submission" date="2020-02" db="EMBL/GenBank/DDBJ databases">
        <title>Candidatus Galacturonibacter soehngenii shows hetero-acetogenic catabolism of galacturonic acid but lacks a canonical carbon monoxide dehydrogenase/acetyl-CoA synthase complex.</title>
        <authorList>
            <person name="Diender M."/>
            <person name="Stouten G.R."/>
            <person name="Petersen J.F."/>
            <person name="Nielsen P.H."/>
            <person name="Dueholm M.S."/>
            <person name="Pronk J.T."/>
            <person name="Van Loosdrecht M.C.M."/>
        </authorList>
    </citation>
    <scope>NUCLEOTIDE SEQUENCE [LARGE SCALE GENOMIC DNA]</scope>
    <source>
        <strain evidence="12">GalUA</strain>
    </source>
</reference>
<dbReference type="AlphaFoldDB" id="A0A7V7QLV5"/>
<dbReference type="InterPro" id="IPR004517">
    <property type="entry name" value="HisZ"/>
</dbReference>
<comment type="similarity">
    <text evidence="3 9">Belongs to the class-II aminoacyl-tRNA synthetase family. HisZ subfamily.</text>
</comment>
<keyword evidence="13" id="KW-1185">Reference proteome</keyword>
<evidence type="ECO:0000256" key="8">
    <source>
        <dbReference type="ARBA" id="ARBA00025246"/>
    </source>
</evidence>
<dbReference type="UniPathway" id="UPA00031">
    <property type="reaction ID" value="UER00006"/>
</dbReference>
<dbReference type="RefSeq" id="WP_151142169.1">
    <property type="nucleotide sequence ID" value="NZ_WAGX01000004.1"/>
</dbReference>
<gene>
    <name evidence="9 12" type="primary">hisZ</name>
    <name evidence="12" type="ORF">F7O84_03950</name>
</gene>
<evidence type="ECO:0000256" key="9">
    <source>
        <dbReference type="HAMAP-Rule" id="MF_00125"/>
    </source>
</evidence>
<evidence type="ECO:0000313" key="13">
    <source>
        <dbReference type="Proteomes" id="UP000461768"/>
    </source>
</evidence>
<proteinExistence type="inferred from homology"/>
<feature type="domain" description="Aminoacyl-transfer RNA synthetases class-II family profile" evidence="11">
    <location>
        <begin position="25"/>
        <end position="331"/>
    </location>
</feature>
<evidence type="ECO:0000256" key="2">
    <source>
        <dbReference type="ARBA" id="ARBA00004667"/>
    </source>
</evidence>
<dbReference type="GO" id="GO:0140096">
    <property type="term" value="F:catalytic activity, acting on a protein"/>
    <property type="evidence" value="ECO:0007669"/>
    <property type="project" value="UniProtKB-ARBA"/>
</dbReference>
<organism evidence="12 13">
    <name type="scientific">Candidatus Galacturonatibacter soehngenii</name>
    <dbReference type="NCBI Taxonomy" id="2307010"/>
    <lineage>
        <taxon>Bacteria</taxon>
        <taxon>Bacillati</taxon>
        <taxon>Bacillota</taxon>
        <taxon>Clostridia</taxon>
        <taxon>Lachnospirales</taxon>
        <taxon>Lachnospiraceae</taxon>
        <taxon>Candidatus Galacturonatibacter</taxon>
    </lineage>
</organism>
<dbReference type="Proteomes" id="UP000461768">
    <property type="component" value="Unassembled WGS sequence"/>
</dbReference>
<sequence>MKKLLHTPEGVRDIYNSECEKKLILQNKLHQQFHLYGYKDIQTPTFEYFDIFSREIGTIPSKDLYKFFDREGNTLVLRPDFTPSIARCVAKYYMKEDLPLRLCYLGNTFINNSEYQGKLKESTQMGAELIGDDTVDADAEMIALVISSLLESGLKDFQIEIGQVDFFKGILEEAKIKEEDSNLLRELISIKNYFGVEELVSSLSISEEVKQVLLRLPQLFGSCEVLAEAKQLAGNACSRHAIERLESLYEVLKIYGLEQYISFDLGMLSKYQYYTGIIFKAYTYKTGEAIATGGRYNHLLTWFGKEAPSIGFVIMLDTLMSALMRQHIEIPIQHNITMVLYEAKQQKHAILLANYLREKNEKVELIRMTGEKSVSDYVEYGKRNATSTVLVVKSEDEIDVIDVNAIAKSSTMEQ</sequence>
<feature type="binding site" evidence="10">
    <location>
        <begin position="273"/>
        <end position="274"/>
    </location>
    <ligand>
        <name>L-histidine</name>
        <dbReference type="ChEBI" id="CHEBI:57595"/>
    </ligand>
</feature>
<evidence type="ECO:0000256" key="3">
    <source>
        <dbReference type="ARBA" id="ARBA00005539"/>
    </source>
</evidence>
<dbReference type="SUPFAM" id="SSF55681">
    <property type="entry name" value="Class II aaRS and biotin synthetases"/>
    <property type="match status" value="1"/>
</dbReference>
<evidence type="ECO:0000313" key="12">
    <source>
        <dbReference type="EMBL" id="KAB1439555.1"/>
    </source>
</evidence>
<dbReference type="PANTHER" id="PTHR43707:SF6">
    <property type="entry name" value="ATP PHOSPHORIBOSYLTRANSFERASE REGULATORY SUBUNIT"/>
    <property type="match status" value="1"/>
</dbReference>
<evidence type="ECO:0000256" key="7">
    <source>
        <dbReference type="ARBA" id="ARBA00023102"/>
    </source>
</evidence>
<dbReference type="GO" id="GO:0006427">
    <property type="term" value="P:histidyl-tRNA aminoacylation"/>
    <property type="evidence" value="ECO:0007669"/>
    <property type="project" value="TreeGrafter"/>
</dbReference>
<dbReference type="InterPro" id="IPR041715">
    <property type="entry name" value="HisRS-like_core"/>
</dbReference>
<comment type="function">
    <text evidence="8 9">Required for the first step of histidine biosynthesis. May allow the feedback regulation of ATP phosphoribosyltransferase activity by histidine.</text>
</comment>
<feature type="binding site" evidence="10">
    <location>
        <position position="124"/>
    </location>
    <ligand>
        <name>L-histidine</name>
        <dbReference type="ChEBI" id="CHEBI:57595"/>
    </ligand>
</feature>
<keyword evidence="6 9" id="KW-0028">Amino-acid biosynthesis</keyword>
<evidence type="ECO:0000256" key="10">
    <source>
        <dbReference type="PIRSR" id="PIRSR001549-1"/>
    </source>
</evidence>
<accession>A0A7V7QLV5</accession>
<dbReference type="GO" id="GO:0016757">
    <property type="term" value="F:glycosyltransferase activity"/>
    <property type="evidence" value="ECO:0007669"/>
    <property type="project" value="UniProtKB-KW"/>
</dbReference>
<comment type="pathway">
    <text evidence="2 9">Amino-acid biosynthesis; L-histidine biosynthesis; L-histidine from 5-phospho-alpha-D-ribose 1-diphosphate: step 1/9.</text>
</comment>
<comment type="subcellular location">
    <subcellularLocation>
        <location evidence="1 9">Cytoplasm</location>
    </subcellularLocation>
</comment>
<reference evidence="12 13" key="1">
    <citation type="submission" date="2019-09" db="EMBL/GenBank/DDBJ databases">
        <authorList>
            <person name="Valk L.C."/>
        </authorList>
    </citation>
    <scope>NUCLEOTIDE SEQUENCE [LARGE SCALE GENOMIC DNA]</scope>
    <source>
        <strain evidence="12">GalUA</strain>
    </source>
</reference>
<evidence type="ECO:0000256" key="5">
    <source>
        <dbReference type="ARBA" id="ARBA00022490"/>
    </source>
</evidence>
<feature type="binding site" evidence="10">
    <location>
        <begin position="80"/>
        <end position="82"/>
    </location>
    <ligand>
        <name>L-histidine</name>
        <dbReference type="ChEBI" id="CHEBI:57595"/>
    </ligand>
</feature>
<dbReference type="InterPro" id="IPR045864">
    <property type="entry name" value="aa-tRNA-synth_II/BPL/LPL"/>
</dbReference>
<evidence type="ECO:0000256" key="1">
    <source>
        <dbReference type="ARBA" id="ARBA00004496"/>
    </source>
</evidence>
<keyword evidence="12" id="KW-0808">Transferase</keyword>
<comment type="subunit">
    <text evidence="9">Heteromultimer composed of HisG and HisZ subunits.</text>
</comment>